<keyword evidence="1" id="KW-1188">Viral release from host cell</keyword>
<organism evidence="3 4">
    <name type="scientific">Oerskovia douganii</name>
    <dbReference type="NCBI Taxonomy" id="2762210"/>
    <lineage>
        <taxon>Bacteria</taxon>
        <taxon>Bacillati</taxon>
        <taxon>Actinomycetota</taxon>
        <taxon>Actinomycetes</taxon>
        <taxon>Micrococcales</taxon>
        <taxon>Cellulomonadaceae</taxon>
        <taxon>Oerskovia</taxon>
    </lineage>
</organism>
<dbReference type="InterPro" id="IPR010090">
    <property type="entry name" value="Phage_tape_meas"/>
</dbReference>
<dbReference type="PANTHER" id="PTHR37813">
    <property type="entry name" value="FELS-2 PROPHAGE PROTEIN"/>
    <property type="match status" value="1"/>
</dbReference>
<dbReference type="EMBL" id="JACSPN010000017">
    <property type="protein sequence ID" value="MBE7701271.1"/>
    <property type="molecule type" value="Genomic_DNA"/>
</dbReference>
<keyword evidence="4" id="KW-1185">Reference proteome</keyword>
<dbReference type="Pfam" id="PF10145">
    <property type="entry name" value="PhageMin_Tail"/>
    <property type="match status" value="1"/>
</dbReference>
<dbReference type="AlphaFoldDB" id="A0A9D5UDX0"/>
<reference evidence="3 4" key="1">
    <citation type="submission" date="2020-08" db="EMBL/GenBank/DDBJ databases">
        <title>A Genomic Blueprint of the Chicken Gut Microbiome.</title>
        <authorList>
            <person name="Gilroy R."/>
            <person name="Ravi A."/>
            <person name="Getino M."/>
            <person name="Pursley I."/>
            <person name="Horton D.L."/>
            <person name="Alikhan N.-F."/>
            <person name="Baker D."/>
            <person name="Gharbi K."/>
            <person name="Hall N."/>
            <person name="Watson M."/>
            <person name="Adriaenssens E.M."/>
            <person name="Foster-Nyarko E."/>
            <person name="Jarju S."/>
            <person name="Secka A."/>
            <person name="Antonio M."/>
            <person name="Oren A."/>
            <person name="Chaudhuri R."/>
            <person name="La Ragione R.M."/>
            <person name="Hildebrand F."/>
            <person name="Pallen M.J."/>
        </authorList>
    </citation>
    <scope>NUCLEOTIDE SEQUENCE [LARGE SCALE GENOMIC DNA]</scope>
    <source>
        <strain evidence="3 4">Sa1BUA8</strain>
    </source>
</reference>
<proteinExistence type="predicted"/>
<sequence length="946" mass="95657">MADRSVVVRLRADISDFQRKMGEAAKGTKDAATGALAFVDKNAQSINTLSNGLGLVGAGMTGVAAIAVAKFADFDQAMSGVKSTGDDAAGSIDRLREAALELGADTVFSATEAANGIEEMAKAGVSAADILGGGLKGALDLAAAGELAVADAAGIAATVMNQFGLKGTDVTHIADVLAASAGKANGEVADFGLAMKYVGPVASQLGVSLEETSGTLALLAENGLLADSAGTGLRGVLMSLTAPTKAAQGAMEEYGISAFDAQGEFVGLTSLAGQLHTQLGSLTEAERSAALGRMFGNEQITTARILYAQGAEAIEEWTAAVDDSGYAAETAATKLDNLKGDWEAFTGSLDSALIGMGEGANGPLRMLVQQATKVTDAFGEMPAGVQQATLAIVGGGGLVLLGVAGMGKLAIATAESISAMKDLGLITDATGSKVGGVVGKVGKWAAGIGLVTAGLIALDAATNQADMGTEELDSKISKLGSSKDVVGDLFRDLVPKDSDLKRGEAFAGFLDDMANPGTWDRIGSKAGDLGVSITRVFGDDTAKWSELEDRLAAVGTQISMLATSDLPAASDAFTALYEEAGGTEKVGQDLLKSMPGLRDALIGIADGAGLATDDATLLGIILGEIKPVTEEAAGAQEEFGESTSGANSELATQAELLAKTAEAHTTLMNIVLGERDAQRGFEAALDAASEALATNGATLDITTEKGRANQAALDAISSSGAKLVEQMVANGASQEEISAAVERTRGEFIAMATQMGMTGGDAEALADKLGLIPGDYTARVIADTDPARAAIDRFLAVARSQTIVIQARVNADPSYSPARAPSMIMRAEGGPVFGPGGETSDSIPALLSNNEHVWTAAEVRAAGGHGAVMGLRNAALAGRARFADGGAVGRTQSAVYSQPAQPAAATSNRAPAQLTIQAFGADANEVSMKVLSQIRAELGDMTVVNG</sequence>
<feature type="domain" description="Phage tail tape measure protein" evidence="2">
    <location>
        <begin position="96"/>
        <end position="296"/>
    </location>
</feature>
<dbReference type="RefSeq" id="WP_193720530.1">
    <property type="nucleotide sequence ID" value="NZ_JACSPN010000017.1"/>
</dbReference>
<dbReference type="Proteomes" id="UP000822993">
    <property type="component" value="Unassembled WGS sequence"/>
</dbReference>
<name>A0A9D5UDX0_9CELL</name>
<dbReference type="PANTHER" id="PTHR37813:SF1">
    <property type="entry name" value="FELS-2 PROPHAGE PROTEIN"/>
    <property type="match status" value="1"/>
</dbReference>
<accession>A0A9D5UDX0</accession>
<evidence type="ECO:0000313" key="3">
    <source>
        <dbReference type="EMBL" id="MBE7701271.1"/>
    </source>
</evidence>
<dbReference type="NCBIfam" id="TIGR01760">
    <property type="entry name" value="tape_meas_TP901"/>
    <property type="match status" value="1"/>
</dbReference>
<protein>
    <submittedName>
        <fullName evidence="3">Phage tail tape measure protein</fullName>
    </submittedName>
</protein>
<evidence type="ECO:0000259" key="2">
    <source>
        <dbReference type="Pfam" id="PF10145"/>
    </source>
</evidence>
<evidence type="ECO:0000256" key="1">
    <source>
        <dbReference type="ARBA" id="ARBA00022612"/>
    </source>
</evidence>
<comment type="caution">
    <text evidence="3">The sequence shown here is derived from an EMBL/GenBank/DDBJ whole genome shotgun (WGS) entry which is preliminary data.</text>
</comment>
<evidence type="ECO:0000313" key="4">
    <source>
        <dbReference type="Proteomes" id="UP000822993"/>
    </source>
</evidence>
<gene>
    <name evidence="3" type="ORF">H9623_13300</name>
</gene>